<protein>
    <recommendedName>
        <fullName evidence="8">Major facilitator superfamily (MFS) profile domain-containing protein</fullName>
    </recommendedName>
</protein>
<feature type="transmembrane region" description="Helical" evidence="7">
    <location>
        <begin position="166"/>
        <end position="187"/>
    </location>
</feature>
<evidence type="ECO:0000256" key="5">
    <source>
        <dbReference type="ARBA" id="ARBA00023136"/>
    </source>
</evidence>
<dbReference type="PANTHER" id="PTHR43791:SF47">
    <property type="entry name" value="MAJOR FACILITATOR SUPERFAMILY (MFS) PROFILE DOMAIN-CONTAINING PROTEIN-RELATED"/>
    <property type="match status" value="1"/>
</dbReference>
<sequence length="456" mass="50304">MADDDTIKGLSVEAESSRTDDTELTPQEQRQVIRRVDARLIVMLGFLHTVSLLDRGNLSTAAVAGMEKELHLQGNQYNIIAVVFFPPYICLQMLGPVLIRRLGPKIFLAGICFIWGIAMMCGGFVHNWAQLAGIRIIIGALEAGFFPAAVYLIATWYTRYQMQKRFAIFYLLGCVASAFTGILSYGITFMNGLGGLTAWRWIFVIQGLLTCTLAAISYFVLINFLDRMRSSKSRFLSDREYDFITHQINDDRGDVRLEPFNLKKYLVAALDINIWGFGLVQGMGFSMGASLCLFAPPYVAAGITMMATSWIGDKYRLRGPIIVFNAMLALVGLPLMTFTKGNGPRLVGCFLTTMGANSNVPAAMAYQANNVRGQWKRAACSAIFVGLGASGGMVGSLVFRSQDAPEYRPGMLTCIGLQAAAIVLVGLLTIRLYLRNRRVDRGELVIGDLPGFRYTY</sequence>
<dbReference type="InterPro" id="IPR011701">
    <property type="entry name" value="MFS"/>
</dbReference>
<keyword evidence="5 7" id="KW-0472">Membrane</keyword>
<feature type="transmembrane region" description="Helical" evidence="7">
    <location>
        <begin position="40"/>
        <end position="58"/>
    </location>
</feature>
<comment type="caution">
    <text evidence="9">The sequence shown here is derived from an EMBL/GenBank/DDBJ whole genome shotgun (WGS) entry which is preliminary data.</text>
</comment>
<name>A0A9W6EQH8_ASPTU</name>
<dbReference type="PANTHER" id="PTHR43791">
    <property type="entry name" value="PERMEASE-RELATED"/>
    <property type="match status" value="1"/>
</dbReference>
<dbReference type="Pfam" id="PF07690">
    <property type="entry name" value="MFS_1"/>
    <property type="match status" value="1"/>
</dbReference>
<dbReference type="EMBL" id="BRPE01000010">
    <property type="protein sequence ID" value="GLA87600.1"/>
    <property type="molecule type" value="Genomic_DNA"/>
</dbReference>
<feature type="transmembrane region" description="Helical" evidence="7">
    <location>
        <begin position="78"/>
        <end position="99"/>
    </location>
</feature>
<dbReference type="FunFam" id="1.20.1250.20:FF:000018">
    <property type="entry name" value="MFS transporter permease"/>
    <property type="match status" value="1"/>
</dbReference>
<organism evidence="9 10">
    <name type="scientific">Aspergillus tubingensis</name>
    <dbReference type="NCBI Taxonomy" id="5068"/>
    <lineage>
        <taxon>Eukaryota</taxon>
        <taxon>Fungi</taxon>
        <taxon>Dikarya</taxon>
        <taxon>Ascomycota</taxon>
        <taxon>Pezizomycotina</taxon>
        <taxon>Eurotiomycetes</taxon>
        <taxon>Eurotiomycetidae</taxon>
        <taxon>Eurotiales</taxon>
        <taxon>Aspergillaceae</taxon>
        <taxon>Aspergillus</taxon>
        <taxon>Aspergillus subgen. Circumdati</taxon>
    </lineage>
</organism>
<evidence type="ECO:0000256" key="6">
    <source>
        <dbReference type="SAM" id="MobiDB-lite"/>
    </source>
</evidence>
<proteinExistence type="predicted"/>
<feature type="transmembrane region" description="Helical" evidence="7">
    <location>
        <begin position="410"/>
        <end position="434"/>
    </location>
</feature>
<evidence type="ECO:0000313" key="9">
    <source>
        <dbReference type="EMBL" id="GLA87600.1"/>
    </source>
</evidence>
<dbReference type="SUPFAM" id="SSF103473">
    <property type="entry name" value="MFS general substrate transporter"/>
    <property type="match status" value="1"/>
</dbReference>
<feature type="transmembrane region" description="Helical" evidence="7">
    <location>
        <begin position="378"/>
        <end position="398"/>
    </location>
</feature>
<evidence type="ECO:0000256" key="1">
    <source>
        <dbReference type="ARBA" id="ARBA00004141"/>
    </source>
</evidence>
<keyword evidence="2" id="KW-0813">Transport</keyword>
<evidence type="ECO:0000256" key="2">
    <source>
        <dbReference type="ARBA" id="ARBA00022448"/>
    </source>
</evidence>
<feature type="transmembrane region" description="Helical" evidence="7">
    <location>
        <begin position="199"/>
        <end position="225"/>
    </location>
</feature>
<evidence type="ECO:0000256" key="3">
    <source>
        <dbReference type="ARBA" id="ARBA00022692"/>
    </source>
</evidence>
<reference evidence="9" key="1">
    <citation type="submission" date="2022-07" db="EMBL/GenBank/DDBJ databases">
        <title>Taxonomy of Aspergillus series Nigri: significant species reduction supported by multi-species coalescent approaches.</title>
        <authorList>
            <person name="Bian C."/>
            <person name="Kusuya Y."/>
            <person name="Sklenar F."/>
            <person name="D'hooge E."/>
            <person name="Yaguchi T."/>
            <person name="Takahashi H."/>
            <person name="Hubka V."/>
        </authorList>
    </citation>
    <scope>NUCLEOTIDE SEQUENCE</scope>
    <source>
        <strain evidence="9">IFM 56815</strain>
    </source>
</reference>
<evidence type="ECO:0000256" key="7">
    <source>
        <dbReference type="SAM" id="Phobius"/>
    </source>
</evidence>
<feature type="transmembrane region" description="Helical" evidence="7">
    <location>
        <begin position="106"/>
        <end position="126"/>
    </location>
</feature>
<gene>
    <name evidence="9" type="ORF">AtubIFM56815_002026</name>
</gene>
<dbReference type="GO" id="GO:0022857">
    <property type="term" value="F:transmembrane transporter activity"/>
    <property type="evidence" value="ECO:0007669"/>
    <property type="project" value="InterPro"/>
</dbReference>
<comment type="subcellular location">
    <subcellularLocation>
        <location evidence="1">Membrane</location>
        <topology evidence="1">Multi-pass membrane protein</topology>
    </subcellularLocation>
</comment>
<accession>A0A9W6EQH8</accession>
<feature type="region of interest" description="Disordered" evidence="6">
    <location>
        <begin position="1"/>
        <end position="26"/>
    </location>
</feature>
<dbReference type="Gene3D" id="1.20.1250.20">
    <property type="entry name" value="MFS general substrate transporter like domains"/>
    <property type="match status" value="2"/>
</dbReference>
<feature type="transmembrane region" description="Helical" evidence="7">
    <location>
        <begin position="293"/>
        <end position="312"/>
    </location>
</feature>
<dbReference type="InterPro" id="IPR036259">
    <property type="entry name" value="MFS_trans_sf"/>
</dbReference>
<feature type="transmembrane region" description="Helical" evidence="7">
    <location>
        <begin position="132"/>
        <end position="154"/>
    </location>
</feature>
<keyword evidence="4 7" id="KW-1133">Transmembrane helix</keyword>
<evidence type="ECO:0000259" key="8">
    <source>
        <dbReference type="PROSITE" id="PS50850"/>
    </source>
</evidence>
<evidence type="ECO:0000256" key="4">
    <source>
        <dbReference type="ARBA" id="ARBA00022989"/>
    </source>
</evidence>
<dbReference type="PROSITE" id="PS50850">
    <property type="entry name" value="MFS"/>
    <property type="match status" value="1"/>
</dbReference>
<dbReference type="InterPro" id="IPR020846">
    <property type="entry name" value="MFS_dom"/>
</dbReference>
<feature type="transmembrane region" description="Helical" evidence="7">
    <location>
        <begin position="319"/>
        <end position="339"/>
    </location>
</feature>
<dbReference type="AlphaFoldDB" id="A0A9W6EQH8"/>
<dbReference type="GO" id="GO:0016020">
    <property type="term" value="C:membrane"/>
    <property type="evidence" value="ECO:0007669"/>
    <property type="project" value="UniProtKB-SubCell"/>
</dbReference>
<feature type="domain" description="Major facilitator superfamily (MFS) profile" evidence="8">
    <location>
        <begin position="40"/>
        <end position="438"/>
    </location>
</feature>
<evidence type="ECO:0000313" key="10">
    <source>
        <dbReference type="Proteomes" id="UP001144157"/>
    </source>
</evidence>
<keyword evidence="3 7" id="KW-0812">Transmembrane</keyword>
<dbReference type="Proteomes" id="UP001144157">
    <property type="component" value="Unassembled WGS sequence"/>
</dbReference>